<keyword evidence="1" id="KW-0472">Membrane</keyword>
<comment type="caution">
    <text evidence="3">The sequence shown here is derived from an EMBL/GenBank/DDBJ whole genome shotgun (WGS) entry which is preliminary data.</text>
</comment>
<dbReference type="PROSITE" id="PS50004">
    <property type="entry name" value="C2"/>
    <property type="match status" value="1"/>
</dbReference>
<feature type="transmembrane region" description="Helical" evidence="1">
    <location>
        <begin position="36"/>
        <end position="53"/>
    </location>
</feature>
<dbReference type="CDD" id="cd00030">
    <property type="entry name" value="C2"/>
    <property type="match status" value="1"/>
</dbReference>
<dbReference type="SUPFAM" id="SSF49562">
    <property type="entry name" value="C2 domain (Calcium/lipid-binding domain, CaLB)"/>
    <property type="match status" value="1"/>
</dbReference>
<feature type="transmembrane region" description="Helical" evidence="1">
    <location>
        <begin position="59"/>
        <end position="79"/>
    </location>
</feature>
<keyword evidence="1" id="KW-0812">Transmembrane</keyword>
<dbReference type="GO" id="GO:0017156">
    <property type="term" value="P:calcium-ion regulated exocytosis"/>
    <property type="evidence" value="ECO:0007669"/>
    <property type="project" value="TreeGrafter"/>
</dbReference>
<keyword evidence="1" id="KW-1133">Transmembrane helix</keyword>
<dbReference type="STRING" id="195883.A0A482XIH5"/>
<dbReference type="EMBL" id="QKKF02009095">
    <property type="protein sequence ID" value="RZF45457.1"/>
    <property type="molecule type" value="Genomic_DNA"/>
</dbReference>
<dbReference type="GO" id="GO:0001786">
    <property type="term" value="F:phosphatidylserine binding"/>
    <property type="evidence" value="ECO:0007669"/>
    <property type="project" value="TreeGrafter"/>
</dbReference>
<dbReference type="OrthoDB" id="67700at2759"/>
<dbReference type="GO" id="GO:0005509">
    <property type="term" value="F:calcium ion binding"/>
    <property type="evidence" value="ECO:0007669"/>
    <property type="project" value="TreeGrafter"/>
</dbReference>
<dbReference type="Pfam" id="PF00168">
    <property type="entry name" value="C2"/>
    <property type="match status" value="1"/>
</dbReference>
<evidence type="ECO:0000313" key="4">
    <source>
        <dbReference type="Proteomes" id="UP000291343"/>
    </source>
</evidence>
<dbReference type="InterPro" id="IPR035892">
    <property type="entry name" value="C2_domain_sf"/>
</dbReference>
<dbReference type="Gene3D" id="2.60.40.150">
    <property type="entry name" value="C2 domain"/>
    <property type="match status" value="2"/>
</dbReference>
<organism evidence="3 4">
    <name type="scientific">Laodelphax striatellus</name>
    <name type="common">Small brown planthopper</name>
    <name type="synonym">Delphax striatella</name>
    <dbReference type="NCBI Taxonomy" id="195883"/>
    <lineage>
        <taxon>Eukaryota</taxon>
        <taxon>Metazoa</taxon>
        <taxon>Ecdysozoa</taxon>
        <taxon>Arthropoda</taxon>
        <taxon>Hexapoda</taxon>
        <taxon>Insecta</taxon>
        <taxon>Pterygota</taxon>
        <taxon>Neoptera</taxon>
        <taxon>Paraneoptera</taxon>
        <taxon>Hemiptera</taxon>
        <taxon>Auchenorrhyncha</taxon>
        <taxon>Fulgoroidea</taxon>
        <taxon>Delphacidae</taxon>
        <taxon>Criomorphinae</taxon>
        <taxon>Laodelphax</taxon>
    </lineage>
</organism>
<protein>
    <recommendedName>
        <fullName evidence="2">C2 domain-containing protein</fullName>
    </recommendedName>
</protein>
<dbReference type="AlphaFoldDB" id="A0A482XIH5"/>
<dbReference type="GO" id="GO:0000149">
    <property type="term" value="F:SNARE binding"/>
    <property type="evidence" value="ECO:0007669"/>
    <property type="project" value="TreeGrafter"/>
</dbReference>
<dbReference type="InParanoid" id="A0A482XIH5"/>
<proteinExistence type="predicted"/>
<dbReference type="PANTHER" id="PTHR10024">
    <property type="entry name" value="SYNAPTOTAGMIN"/>
    <property type="match status" value="1"/>
</dbReference>
<dbReference type="GO" id="GO:0005886">
    <property type="term" value="C:plasma membrane"/>
    <property type="evidence" value="ECO:0007669"/>
    <property type="project" value="TreeGrafter"/>
</dbReference>
<evidence type="ECO:0000256" key="1">
    <source>
        <dbReference type="SAM" id="Phobius"/>
    </source>
</evidence>
<dbReference type="Proteomes" id="UP000291343">
    <property type="component" value="Unassembled WGS sequence"/>
</dbReference>
<reference evidence="3 4" key="1">
    <citation type="journal article" date="2017" name="Gigascience">
        <title>Genome sequence of the small brown planthopper, Laodelphax striatellus.</title>
        <authorList>
            <person name="Zhu J."/>
            <person name="Jiang F."/>
            <person name="Wang X."/>
            <person name="Yang P."/>
            <person name="Bao Y."/>
            <person name="Zhao W."/>
            <person name="Wang W."/>
            <person name="Lu H."/>
            <person name="Wang Q."/>
            <person name="Cui N."/>
            <person name="Li J."/>
            <person name="Chen X."/>
            <person name="Luo L."/>
            <person name="Yu J."/>
            <person name="Kang L."/>
            <person name="Cui F."/>
        </authorList>
    </citation>
    <scope>NUCLEOTIDE SEQUENCE [LARGE SCALE GENOMIC DNA]</scope>
    <source>
        <strain evidence="3">Lst14</strain>
    </source>
</reference>
<gene>
    <name evidence="3" type="ORF">LSTR_LSTR009328</name>
</gene>
<sequence>MNRCYNVCTEQIFYCASSIRDSAECSKKRRCELSNMILLLQLGVWGKLLVIAIGGSIVVVSVLVAACFLGPGCLGYNYLYRNQLKMKKKPHGVTFGGDFLLSEIGSSSVVTIHNINNSFRRTPVSYRQSVCSTISETSLTSGSNTSYTSIGFMPLPTIVFLLQSVTNPGKLIIFLKHLEGLPAKDFPHHTEVITELKIKSGTTYHWSAISRAIRNTRSPEYDTEFSLPATTTDLQKWCLSITAYDKDRFNGYKELATMDIFLRDFIPALQSGQIIRHASVMTVYKKEYGHLLIGLSYLPTAQRLTISLIRAANLVCLQNSSSERDFKPLARVFLLDGTGKVIQRKKVDELGIPEAARRCSFNTVITMQVTAAQMITATLLIVLGYKSKNGLISPLEDASNSTIEHISRDGYVGRVALGNLVTSVKERKHWQMMQERTRRVVTAWHVLH</sequence>
<dbReference type="GO" id="GO:0070382">
    <property type="term" value="C:exocytic vesicle"/>
    <property type="evidence" value="ECO:0007669"/>
    <property type="project" value="TreeGrafter"/>
</dbReference>
<dbReference type="GO" id="GO:0005544">
    <property type="term" value="F:calcium-dependent phospholipid binding"/>
    <property type="evidence" value="ECO:0007669"/>
    <property type="project" value="TreeGrafter"/>
</dbReference>
<dbReference type="SMR" id="A0A482XIH5"/>
<dbReference type="InterPro" id="IPR000008">
    <property type="entry name" value="C2_dom"/>
</dbReference>
<feature type="domain" description="C2" evidence="2">
    <location>
        <begin position="154"/>
        <end position="275"/>
    </location>
</feature>
<evidence type="ECO:0000313" key="3">
    <source>
        <dbReference type="EMBL" id="RZF45457.1"/>
    </source>
</evidence>
<accession>A0A482XIH5</accession>
<keyword evidence="4" id="KW-1185">Reference proteome</keyword>
<dbReference type="GO" id="GO:0030276">
    <property type="term" value="F:clathrin binding"/>
    <property type="evidence" value="ECO:0007669"/>
    <property type="project" value="TreeGrafter"/>
</dbReference>
<name>A0A482XIH5_LAOST</name>
<evidence type="ECO:0000259" key="2">
    <source>
        <dbReference type="PROSITE" id="PS50004"/>
    </source>
</evidence>